<evidence type="ECO:0000259" key="13">
    <source>
        <dbReference type="Pfam" id="PF01435"/>
    </source>
</evidence>
<dbReference type="GO" id="GO:0046872">
    <property type="term" value="F:metal ion binding"/>
    <property type="evidence" value="ECO:0007669"/>
    <property type="project" value="UniProtKB-KW"/>
</dbReference>
<sequence length="321" mass="35694">MQTDHLLKHRITNWLQSALLLLGMILLLAMPGWFLGGPLFMIGTVASGIFLLALGPKIPPRLLLGMYGGRRLTPYDAPQLYTLAQELAKRAGLLQTPVLYYIPSQIINAFTVGKRTDAVIAITDGLLRQLTLRELAGVLAHEIGHIRNNDIWVMTLADLASRMTHALSLLGQLLVVINLPLFLLTKTSLSWLAILLLILAPTISALLQLALSRTREFDADLSAVNLTGDPQGLASALVKLERQHRGLLERLLTPDRHSPEPSLLRTHPRTEERIQRLLSLKPKPPASASFVPSLGEATFQLPPHFIRVRRKPHWHITGLWH</sequence>
<keyword evidence="4 12" id="KW-0812">Transmembrane</keyword>
<dbReference type="AlphaFoldDB" id="Q3JAU5"/>
<keyword evidence="8 12" id="KW-1133">Transmembrane helix</keyword>
<feature type="transmembrane region" description="Helical" evidence="12">
    <location>
        <begin position="12"/>
        <end position="33"/>
    </location>
</feature>
<dbReference type="GO" id="GO:0005886">
    <property type="term" value="C:plasma membrane"/>
    <property type="evidence" value="ECO:0007669"/>
    <property type="project" value="UniProtKB-SubCell"/>
</dbReference>
<dbReference type="EMBL" id="CP000127">
    <property type="protein sequence ID" value="ABA58051.1"/>
    <property type="molecule type" value="Genomic_DNA"/>
</dbReference>
<evidence type="ECO:0000256" key="4">
    <source>
        <dbReference type="ARBA" id="ARBA00022692"/>
    </source>
</evidence>
<protein>
    <submittedName>
        <fullName evidence="14">Peptidase M48, Ste24p</fullName>
    </submittedName>
</protein>
<keyword evidence="7 11" id="KW-0862">Zinc</keyword>
<evidence type="ECO:0000313" key="15">
    <source>
        <dbReference type="Proteomes" id="UP000006838"/>
    </source>
</evidence>
<keyword evidence="5" id="KW-0479">Metal-binding</keyword>
<keyword evidence="2" id="KW-1003">Cell membrane</keyword>
<feature type="transmembrane region" description="Helical" evidence="12">
    <location>
        <begin position="39"/>
        <end position="56"/>
    </location>
</feature>
<evidence type="ECO:0000256" key="5">
    <source>
        <dbReference type="ARBA" id="ARBA00022723"/>
    </source>
</evidence>
<dbReference type="Gene3D" id="3.30.2010.10">
    <property type="entry name" value="Metalloproteases ('zincins'), catalytic domain"/>
    <property type="match status" value="1"/>
</dbReference>
<dbReference type="RefSeq" id="WP_011330696.1">
    <property type="nucleotide sequence ID" value="NC_007484.1"/>
</dbReference>
<name>Q3JAU5_NITOC</name>
<evidence type="ECO:0000256" key="7">
    <source>
        <dbReference type="ARBA" id="ARBA00022833"/>
    </source>
</evidence>
<dbReference type="Proteomes" id="UP000006838">
    <property type="component" value="Chromosome"/>
</dbReference>
<dbReference type="PANTHER" id="PTHR43221:SF1">
    <property type="entry name" value="PROTEASE HTPX"/>
    <property type="match status" value="1"/>
</dbReference>
<evidence type="ECO:0000256" key="8">
    <source>
        <dbReference type="ARBA" id="ARBA00022989"/>
    </source>
</evidence>
<keyword evidence="6 11" id="KW-0378">Hydrolase</keyword>
<dbReference type="PANTHER" id="PTHR43221">
    <property type="entry name" value="PROTEASE HTPX"/>
    <property type="match status" value="1"/>
</dbReference>
<comment type="cofactor">
    <cofactor evidence="11">
        <name>Zn(2+)</name>
        <dbReference type="ChEBI" id="CHEBI:29105"/>
    </cofactor>
    <text evidence="11">Binds 1 zinc ion per subunit.</text>
</comment>
<dbReference type="InParanoid" id="Q3JAU5"/>
<organism evidence="14 15">
    <name type="scientific">Nitrosococcus oceani (strain ATCC 19707 / BCRC 17464 / JCM 30415 / NCIMB 11848 / C-107)</name>
    <dbReference type="NCBI Taxonomy" id="323261"/>
    <lineage>
        <taxon>Bacteria</taxon>
        <taxon>Pseudomonadati</taxon>
        <taxon>Pseudomonadota</taxon>
        <taxon>Gammaproteobacteria</taxon>
        <taxon>Chromatiales</taxon>
        <taxon>Chromatiaceae</taxon>
        <taxon>Nitrosococcus</taxon>
    </lineage>
</organism>
<dbReference type="GO" id="GO:0006508">
    <property type="term" value="P:proteolysis"/>
    <property type="evidence" value="ECO:0007669"/>
    <property type="project" value="UniProtKB-KW"/>
</dbReference>
<dbReference type="STRING" id="323261.Noc_1572"/>
<reference evidence="15" key="1">
    <citation type="journal article" date="2006" name="Appl. Environ. Microbiol.">
        <title>Complete genome sequence of the marine, chemolithoautotrophic, ammonia-oxidizing bacterium Nitrosococcus oceani ATCC 19707.</title>
        <authorList>
            <person name="Klotz M.G."/>
            <person name="Arp D.J."/>
            <person name="Chain P.S.G."/>
            <person name="El-Sheikh A.F."/>
            <person name="Hauser L.J."/>
            <person name="Hommes N.G."/>
            <person name="Larimer F.W."/>
            <person name="Malfatti S.A."/>
            <person name="Norton J.M."/>
            <person name="Poret-Peterson A.T."/>
            <person name="Vergez L.M."/>
            <person name="Ward B.B."/>
        </authorList>
    </citation>
    <scope>NUCLEOTIDE SEQUENCE [LARGE SCALE GENOMIC DNA]</scope>
    <source>
        <strain evidence="15">ATCC 19707 / BCRC 17464 / NCIMB 11848 / C-107</strain>
    </source>
</reference>
<dbReference type="Pfam" id="PF01435">
    <property type="entry name" value="Peptidase_M48"/>
    <property type="match status" value="1"/>
</dbReference>
<keyword evidence="10 12" id="KW-0472">Membrane</keyword>
<evidence type="ECO:0000256" key="10">
    <source>
        <dbReference type="ARBA" id="ARBA00023136"/>
    </source>
</evidence>
<dbReference type="InterPro" id="IPR050083">
    <property type="entry name" value="HtpX_protease"/>
</dbReference>
<feature type="transmembrane region" description="Helical" evidence="12">
    <location>
        <begin position="189"/>
        <end position="211"/>
    </location>
</feature>
<dbReference type="GO" id="GO:0004222">
    <property type="term" value="F:metalloendopeptidase activity"/>
    <property type="evidence" value="ECO:0007669"/>
    <property type="project" value="InterPro"/>
</dbReference>
<evidence type="ECO:0000256" key="2">
    <source>
        <dbReference type="ARBA" id="ARBA00022475"/>
    </source>
</evidence>
<evidence type="ECO:0000256" key="3">
    <source>
        <dbReference type="ARBA" id="ARBA00022670"/>
    </source>
</evidence>
<dbReference type="CDD" id="cd07339">
    <property type="entry name" value="M48B_HtpX_like"/>
    <property type="match status" value="1"/>
</dbReference>
<keyword evidence="3 11" id="KW-0645">Protease</keyword>
<gene>
    <name evidence="14" type="ordered locus">Noc_1572</name>
</gene>
<feature type="domain" description="Peptidase M48" evidence="13">
    <location>
        <begin position="77"/>
        <end position="279"/>
    </location>
</feature>
<evidence type="ECO:0000256" key="12">
    <source>
        <dbReference type="SAM" id="Phobius"/>
    </source>
</evidence>
<evidence type="ECO:0000313" key="14">
    <source>
        <dbReference type="EMBL" id="ABA58051.1"/>
    </source>
</evidence>
<evidence type="ECO:0000256" key="9">
    <source>
        <dbReference type="ARBA" id="ARBA00023049"/>
    </source>
</evidence>
<evidence type="ECO:0000256" key="1">
    <source>
        <dbReference type="ARBA" id="ARBA00004651"/>
    </source>
</evidence>
<dbReference type="KEGG" id="noc:Noc_1572"/>
<evidence type="ECO:0000256" key="6">
    <source>
        <dbReference type="ARBA" id="ARBA00022801"/>
    </source>
</evidence>
<evidence type="ECO:0000256" key="11">
    <source>
        <dbReference type="RuleBase" id="RU003983"/>
    </source>
</evidence>
<dbReference type="eggNOG" id="COG0501">
    <property type="taxonomic scope" value="Bacteria"/>
</dbReference>
<proteinExistence type="inferred from homology"/>
<feature type="transmembrane region" description="Helical" evidence="12">
    <location>
        <begin position="164"/>
        <end position="183"/>
    </location>
</feature>
<keyword evidence="15" id="KW-1185">Reference proteome</keyword>
<comment type="similarity">
    <text evidence="11">Belongs to the peptidase M48 family.</text>
</comment>
<dbReference type="InterPro" id="IPR001915">
    <property type="entry name" value="Peptidase_M48"/>
</dbReference>
<comment type="subcellular location">
    <subcellularLocation>
        <location evidence="1">Cell membrane</location>
        <topology evidence="1">Multi-pass membrane protein</topology>
    </subcellularLocation>
</comment>
<accession>Q3JAU5</accession>
<keyword evidence="9 11" id="KW-0482">Metalloprotease</keyword>
<dbReference type="HOGENOM" id="CLU_042266_3_2_6"/>